<evidence type="ECO:0000313" key="16">
    <source>
        <dbReference type="EMBL" id="GAA0768444.1"/>
    </source>
</evidence>
<dbReference type="PIRSF" id="PIRSF004491">
    <property type="entry name" value="FAD_Synth"/>
    <property type="match status" value="1"/>
</dbReference>
<dbReference type="Proteomes" id="UP001501047">
    <property type="component" value="Unassembled WGS sequence"/>
</dbReference>
<organism evidence="16 17">
    <name type="scientific">Clostridium subterminale</name>
    <dbReference type="NCBI Taxonomy" id="1550"/>
    <lineage>
        <taxon>Bacteria</taxon>
        <taxon>Bacillati</taxon>
        <taxon>Bacillota</taxon>
        <taxon>Clostridia</taxon>
        <taxon>Eubacteriales</taxon>
        <taxon>Clostridiaceae</taxon>
        <taxon>Clostridium</taxon>
    </lineage>
</organism>
<evidence type="ECO:0000256" key="6">
    <source>
        <dbReference type="ARBA" id="ARBA00022695"/>
    </source>
</evidence>
<dbReference type="GO" id="GO:0016301">
    <property type="term" value="F:kinase activity"/>
    <property type="evidence" value="ECO:0007669"/>
    <property type="project" value="UniProtKB-KW"/>
</dbReference>
<comment type="pathway">
    <text evidence="2 14">Cofactor biosynthesis; FMN biosynthesis; FMN from riboflavin (ATP route): step 1/1.</text>
</comment>
<evidence type="ECO:0000256" key="14">
    <source>
        <dbReference type="PIRNR" id="PIRNR004491"/>
    </source>
</evidence>
<dbReference type="SUPFAM" id="SSF82114">
    <property type="entry name" value="Riboflavin kinase-like"/>
    <property type="match status" value="1"/>
</dbReference>
<dbReference type="SMART" id="SM00904">
    <property type="entry name" value="Flavokinase"/>
    <property type="match status" value="1"/>
</dbReference>
<evidence type="ECO:0000256" key="4">
    <source>
        <dbReference type="ARBA" id="ARBA00022643"/>
    </source>
</evidence>
<dbReference type="InterPro" id="IPR023468">
    <property type="entry name" value="Riboflavin_kinase"/>
</dbReference>
<evidence type="ECO:0000259" key="15">
    <source>
        <dbReference type="SMART" id="SM00904"/>
    </source>
</evidence>
<evidence type="ECO:0000256" key="10">
    <source>
        <dbReference type="ARBA" id="ARBA00022840"/>
    </source>
</evidence>
<dbReference type="InterPro" id="IPR002606">
    <property type="entry name" value="Riboflavin_kinase_bac"/>
</dbReference>
<keyword evidence="5 14" id="KW-0808">Transferase</keyword>
<dbReference type="InterPro" id="IPR014729">
    <property type="entry name" value="Rossmann-like_a/b/a_fold"/>
</dbReference>
<keyword evidence="4 14" id="KW-0288">FMN</keyword>
<evidence type="ECO:0000256" key="1">
    <source>
        <dbReference type="ARBA" id="ARBA00004726"/>
    </source>
</evidence>
<keyword evidence="7 14" id="KW-0547">Nucleotide-binding</keyword>
<evidence type="ECO:0000256" key="12">
    <source>
        <dbReference type="ARBA" id="ARBA00047880"/>
    </source>
</evidence>
<dbReference type="EMBL" id="BAAACI010000001">
    <property type="protein sequence ID" value="GAA0768444.1"/>
    <property type="molecule type" value="Genomic_DNA"/>
</dbReference>
<evidence type="ECO:0000256" key="5">
    <source>
        <dbReference type="ARBA" id="ARBA00022679"/>
    </source>
</evidence>
<accession>A0ABP3VUI5</accession>
<evidence type="ECO:0000313" key="17">
    <source>
        <dbReference type="Proteomes" id="UP001501047"/>
    </source>
</evidence>
<keyword evidence="17" id="KW-1185">Reference proteome</keyword>
<keyword evidence="6 14" id="KW-0548">Nucleotidyltransferase</keyword>
<dbReference type="Pfam" id="PF06574">
    <property type="entry name" value="FAD_syn"/>
    <property type="match status" value="1"/>
</dbReference>
<dbReference type="InterPro" id="IPR023465">
    <property type="entry name" value="Riboflavin_kinase_dom_sf"/>
</dbReference>
<dbReference type="SUPFAM" id="SSF52374">
    <property type="entry name" value="Nucleotidylyl transferase"/>
    <property type="match status" value="1"/>
</dbReference>
<evidence type="ECO:0000256" key="3">
    <source>
        <dbReference type="ARBA" id="ARBA00022630"/>
    </source>
</evidence>
<dbReference type="EC" id="2.7.7.2" evidence="14"/>
<sequence>MKIIEDNFNEILKTPSIIVLGSFDGIHSGHRELINSAKQLAEKIKLTQNIKDIKVMVCTFKNHPLSVINKEICPKLIMSNEEKTILFEKLQVNILNFIEFNKEFMSISPEQFINNLKKHYNAKGIVVGFNYRFGYKNLGDVEIFKKYSEILDYELFVVEPITSDGEVVSSSAIRHNLQEGNIEKANKFLGRPFMLSGNIIKGKQIGRTMGFPTVNLNYDKKFIVPKGGVYGTIVEYKNSFYKAITNIGYNPTLEGNKLSIETNILEFDKNIYGEEIKLYFIEKIREEKKFGSIDELKNQLSKDKNYVNSKDYSLYVDKIYS</sequence>
<reference evidence="17" key="1">
    <citation type="journal article" date="2019" name="Int. J. Syst. Evol. Microbiol.">
        <title>The Global Catalogue of Microorganisms (GCM) 10K type strain sequencing project: providing services to taxonomists for standard genome sequencing and annotation.</title>
        <authorList>
            <consortium name="The Broad Institute Genomics Platform"/>
            <consortium name="The Broad Institute Genome Sequencing Center for Infectious Disease"/>
            <person name="Wu L."/>
            <person name="Ma J."/>
        </authorList>
    </citation>
    <scope>NUCLEOTIDE SEQUENCE [LARGE SCALE GENOMIC DNA]</scope>
    <source>
        <strain evidence="17">JCM 1417</strain>
    </source>
</reference>
<feature type="domain" description="Riboflavin kinase" evidence="15">
    <location>
        <begin position="188"/>
        <end position="308"/>
    </location>
</feature>
<comment type="similarity">
    <text evidence="14">Belongs to the ribF family.</text>
</comment>
<comment type="pathway">
    <text evidence="1 14">Cofactor biosynthesis; FAD biosynthesis; FAD from FMN: step 1/1.</text>
</comment>
<evidence type="ECO:0000256" key="11">
    <source>
        <dbReference type="ARBA" id="ARBA00023268"/>
    </source>
</evidence>
<dbReference type="NCBIfam" id="TIGR00083">
    <property type="entry name" value="ribF"/>
    <property type="match status" value="1"/>
</dbReference>
<name>A0ABP3VUI5_CLOSU</name>
<evidence type="ECO:0000256" key="8">
    <source>
        <dbReference type="ARBA" id="ARBA00022777"/>
    </source>
</evidence>
<dbReference type="RefSeq" id="WP_343823978.1">
    <property type="nucleotide sequence ID" value="NZ_BAAACI010000001.1"/>
</dbReference>
<keyword evidence="11" id="KW-0511">Multifunctional enzyme</keyword>
<dbReference type="Gene3D" id="3.40.50.620">
    <property type="entry name" value="HUPs"/>
    <property type="match status" value="1"/>
</dbReference>
<proteinExistence type="inferred from homology"/>
<evidence type="ECO:0000256" key="7">
    <source>
        <dbReference type="ARBA" id="ARBA00022741"/>
    </source>
</evidence>
<protein>
    <recommendedName>
        <fullName evidence="14">Riboflavin biosynthesis protein</fullName>
    </recommendedName>
    <domain>
        <recommendedName>
            <fullName evidence="14">Riboflavin kinase</fullName>
            <ecNumber evidence="14">2.7.1.26</ecNumber>
        </recommendedName>
        <alternativeName>
            <fullName evidence="14">Flavokinase</fullName>
        </alternativeName>
    </domain>
    <domain>
        <recommendedName>
            <fullName evidence="14">FMN adenylyltransferase</fullName>
            <ecNumber evidence="14">2.7.7.2</ecNumber>
        </recommendedName>
        <alternativeName>
            <fullName evidence="14">FAD pyrophosphorylase</fullName>
        </alternativeName>
        <alternativeName>
            <fullName evidence="14">FAD synthase</fullName>
        </alternativeName>
    </domain>
</protein>
<evidence type="ECO:0000256" key="13">
    <source>
        <dbReference type="ARBA" id="ARBA00049494"/>
    </source>
</evidence>
<dbReference type="InterPro" id="IPR015865">
    <property type="entry name" value="Riboflavin_kinase_bac/euk"/>
</dbReference>
<keyword evidence="3 14" id="KW-0285">Flavoprotein</keyword>
<keyword evidence="10 14" id="KW-0067">ATP-binding</keyword>
<dbReference type="PANTHER" id="PTHR22749:SF6">
    <property type="entry name" value="RIBOFLAVIN KINASE"/>
    <property type="match status" value="1"/>
</dbReference>
<keyword evidence="9 14" id="KW-0274">FAD</keyword>
<dbReference type="Pfam" id="PF01687">
    <property type="entry name" value="Flavokinase"/>
    <property type="match status" value="1"/>
</dbReference>
<evidence type="ECO:0000256" key="9">
    <source>
        <dbReference type="ARBA" id="ARBA00022827"/>
    </source>
</evidence>
<comment type="catalytic activity">
    <reaction evidence="12 14">
        <text>riboflavin + ATP = FMN + ADP + H(+)</text>
        <dbReference type="Rhea" id="RHEA:14357"/>
        <dbReference type="ChEBI" id="CHEBI:15378"/>
        <dbReference type="ChEBI" id="CHEBI:30616"/>
        <dbReference type="ChEBI" id="CHEBI:57986"/>
        <dbReference type="ChEBI" id="CHEBI:58210"/>
        <dbReference type="ChEBI" id="CHEBI:456216"/>
        <dbReference type="EC" id="2.7.1.26"/>
    </reaction>
</comment>
<dbReference type="InterPro" id="IPR004821">
    <property type="entry name" value="Cyt_trans-like"/>
</dbReference>
<dbReference type="CDD" id="cd02064">
    <property type="entry name" value="FAD_synthetase_N"/>
    <property type="match status" value="1"/>
</dbReference>
<dbReference type="Gene3D" id="2.40.30.30">
    <property type="entry name" value="Riboflavin kinase-like"/>
    <property type="match status" value="1"/>
</dbReference>
<gene>
    <name evidence="16" type="ORF">GCM10008908_08800</name>
</gene>
<comment type="catalytic activity">
    <reaction evidence="13 14">
        <text>FMN + ATP + H(+) = FAD + diphosphate</text>
        <dbReference type="Rhea" id="RHEA:17237"/>
        <dbReference type="ChEBI" id="CHEBI:15378"/>
        <dbReference type="ChEBI" id="CHEBI:30616"/>
        <dbReference type="ChEBI" id="CHEBI:33019"/>
        <dbReference type="ChEBI" id="CHEBI:57692"/>
        <dbReference type="ChEBI" id="CHEBI:58210"/>
        <dbReference type="EC" id="2.7.7.2"/>
    </reaction>
</comment>
<keyword evidence="8 14" id="KW-0418">Kinase</keyword>
<evidence type="ECO:0000256" key="2">
    <source>
        <dbReference type="ARBA" id="ARBA00005201"/>
    </source>
</evidence>
<dbReference type="EC" id="2.7.1.26" evidence="14"/>
<dbReference type="PANTHER" id="PTHR22749">
    <property type="entry name" value="RIBOFLAVIN KINASE/FMN ADENYLYLTRANSFERASE"/>
    <property type="match status" value="1"/>
</dbReference>
<comment type="caution">
    <text evidence="16">The sequence shown here is derived from an EMBL/GenBank/DDBJ whole genome shotgun (WGS) entry which is preliminary data.</text>
</comment>
<dbReference type="NCBIfam" id="TIGR00125">
    <property type="entry name" value="cyt_tran_rel"/>
    <property type="match status" value="1"/>
</dbReference>
<dbReference type="InterPro" id="IPR015864">
    <property type="entry name" value="FAD_synthase"/>
</dbReference>
<dbReference type="NCBIfam" id="NF004162">
    <property type="entry name" value="PRK05627.1-5"/>
    <property type="match status" value="1"/>
</dbReference>